<dbReference type="PANTHER" id="PTHR37450">
    <property type="entry name" value="CIPC PROTEIN"/>
    <property type="match status" value="1"/>
</dbReference>
<dbReference type="EMBL" id="JANBVO010000018">
    <property type="protein sequence ID" value="KAJ9143787.1"/>
    <property type="molecule type" value="Genomic_DNA"/>
</dbReference>
<protein>
    <recommendedName>
        <fullName evidence="4">CipC-like antibiotic response protein</fullName>
    </recommendedName>
</protein>
<dbReference type="InterPro" id="IPR022234">
    <property type="entry name" value="DUF3759"/>
</dbReference>
<reference evidence="2" key="1">
    <citation type="submission" date="2022-07" db="EMBL/GenBank/DDBJ databases">
        <title>Fungi with potential for degradation of polypropylene.</title>
        <authorList>
            <person name="Gostincar C."/>
        </authorList>
    </citation>
    <scope>NUCLEOTIDE SEQUENCE</scope>
    <source>
        <strain evidence="2">EXF-13308</strain>
    </source>
</reference>
<proteinExistence type="predicted"/>
<gene>
    <name evidence="2" type="ORF">NKR23_g6409</name>
</gene>
<dbReference type="Proteomes" id="UP001174694">
    <property type="component" value="Unassembled WGS sequence"/>
</dbReference>
<name>A0AA38VPD3_9PEZI</name>
<evidence type="ECO:0000256" key="1">
    <source>
        <dbReference type="SAM" id="MobiDB-lite"/>
    </source>
</evidence>
<evidence type="ECO:0000313" key="2">
    <source>
        <dbReference type="EMBL" id="KAJ9143787.1"/>
    </source>
</evidence>
<organism evidence="2 3">
    <name type="scientific">Pleurostoma richardsiae</name>
    <dbReference type="NCBI Taxonomy" id="41990"/>
    <lineage>
        <taxon>Eukaryota</taxon>
        <taxon>Fungi</taxon>
        <taxon>Dikarya</taxon>
        <taxon>Ascomycota</taxon>
        <taxon>Pezizomycotina</taxon>
        <taxon>Sordariomycetes</taxon>
        <taxon>Sordariomycetidae</taxon>
        <taxon>Calosphaeriales</taxon>
        <taxon>Pleurostomataceae</taxon>
        <taxon>Pleurostoma</taxon>
    </lineage>
</organism>
<evidence type="ECO:0000313" key="3">
    <source>
        <dbReference type="Proteomes" id="UP001174694"/>
    </source>
</evidence>
<comment type="caution">
    <text evidence="2">The sequence shown here is derived from an EMBL/GenBank/DDBJ whole genome shotgun (WGS) entry which is preliminary data.</text>
</comment>
<keyword evidence="3" id="KW-1185">Reference proteome</keyword>
<dbReference type="AlphaFoldDB" id="A0AA38VPD3"/>
<accession>A0AA38VPD3</accession>
<dbReference type="Pfam" id="PF12585">
    <property type="entry name" value="DUF3759"/>
    <property type="match status" value="1"/>
</dbReference>
<dbReference type="PANTHER" id="PTHR37450:SF1">
    <property type="entry name" value="CIPC PROTEIN"/>
    <property type="match status" value="1"/>
</dbReference>
<feature type="region of interest" description="Disordered" evidence="1">
    <location>
        <begin position="1"/>
        <end position="22"/>
    </location>
</feature>
<feature type="region of interest" description="Disordered" evidence="1">
    <location>
        <begin position="89"/>
        <end position="122"/>
    </location>
</feature>
<sequence length="122" mass="13839">MFGFGEAKEARDEVYDGQPHESKLSHELIGSAAAFEGMRLWENEQRKEGKTVDHGTAKELLAAAAGFEVDKLAETKGLDFVDKERAKHHAKKQAEHLYDEQYGGQDQYDPNTQDIPSHFRDY</sequence>
<evidence type="ECO:0008006" key="4">
    <source>
        <dbReference type="Google" id="ProtNLM"/>
    </source>
</evidence>